<comment type="similarity">
    <text evidence="2 7">Belongs to the UPF0056 (MarC) family.</text>
</comment>
<evidence type="ECO:0000313" key="8">
    <source>
        <dbReference type="EMBL" id="OHX67437.1"/>
    </source>
</evidence>
<evidence type="ECO:0000313" key="9">
    <source>
        <dbReference type="Proteomes" id="UP000179797"/>
    </source>
</evidence>
<keyword evidence="9" id="KW-1185">Reference proteome</keyword>
<name>A0A1S1Z2H9_FLAPC</name>
<dbReference type="GO" id="GO:0005886">
    <property type="term" value="C:plasma membrane"/>
    <property type="evidence" value="ECO:0007669"/>
    <property type="project" value="UniProtKB-SubCell"/>
</dbReference>
<evidence type="ECO:0000256" key="6">
    <source>
        <dbReference type="ARBA" id="ARBA00023136"/>
    </source>
</evidence>
<evidence type="ECO:0000256" key="2">
    <source>
        <dbReference type="ARBA" id="ARBA00009784"/>
    </source>
</evidence>
<dbReference type="PANTHER" id="PTHR33508">
    <property type="entry name" value="UPF0056 MEMBRANE PROTEIN YHCE"/>
    <property type="match status" value="1"/>
</dbReference>
<evidence type="ECO:0000256" key="3">
    <source>
        <dbReference type="ARBA" id="ARBA00022475"/>
    </source>
</evidence>
<feature type="transmembrane region" description="Helical" evidence="7">
    <location>
        <begin position="6"/>
        <end position="31"/>
    </location>
</feature>
<accession>A0A1S1Z2H9</accession>
<dbReference type="EMBL" id="JRYR02000001">
    <property type="protein sequence ID" value="OHX67437.1"/>
    <property type="molecule type" value="Genomic_DNA"/>
</dbReference>
<dbReference type="AlphaFoldDB" id="A0A1S1Z2H9"/>
<dbReference type="Proteomes" id="UP000179797">
    <property type="component" value="Unassembled WGS sequence"/>
</dbReference>
<feature type="transmembrane region" description="Helical" evidence="7">
    <location>
        <begin position="113"/>
        <end position="136"/>
    </location>
</feature>
<reference evidence="8 9" key="1">
    <citation type="journal article" date="2012" name="Int. J. Syst. Evol. Microbiol.">
        <title>Flammeovirga pacifica sp. nov., isolated from deep-sea sediment.</title>
        <authorList>
            <person name="Xu H."/>
            <person name="Fu Y."/>
            <person name="Yang N."/>
            <person name="Ding Z."/>
            <person name="Lai Q."/>
            <person name="Zeng R."/>
        </authorList>
    </citation>
    <scope>NUCLEOTIDE SEQUENCE [LARGE SCALE GENOMIC DNA]</scope>
    <source>
        <strain evidence="9">DSM 24597 / LMG 26175 / WPAGA1</strain>
    </source>
</reference>
<dbReference type="Pfam" id="PF01914">
    <property type="entry name" value="MarC"/>
    <property type="match status" value="1"/>
</dbReference>
<dbReference type="RefSeq" id="WP_044228599.1">
    <property type="nucleotide sequence ID" value="NZ_JRYR02000001.1"/>
</dbReference>
<evidence type="ECO:0000256" key="7">
    <source>
        <dbReference type="RuleBase" id="RU362048"/>
    </source>
</evidence>
<evidence type="ECO:0000256" key="1">
    <source>
        <dbReference type="ARBA" id="ARBA00004651"/>
    </source>
</evidence>
<keyword evidence="3" id="KW-1003">Cell membrane</keyword>
<dbReference type="OrthoDB" id="21094at2"/>
<comment type="subcellular location">
    <subcellularLocation>
        <location evidence="1 7">Cell membrane</location>
        <topology evidence="1 7">Multi-pass membrane protein</topology>
    </subcellularLocation>
</comment>
<feature type="transmembrane region" description="Helical" evidence="7">
    <location>
        <begin position="183"/>
        <end position="206"/>
    </location>
</feature>
<feature type="transmembrane region" description="Helical" evidence="7">
    <location>
        <begin position="43"/>
        <end position="62"/>
    </location>
</feature>
<gene>
    <name evidence="8" type="ORF">NH26_14340</name>
</gene>
<evidence type="ECO:0000256" key="5">
    <source>
        <dbReference type="ARBA" id="ARBA00022989"/>
    </source>
</evidence>
<protein>
    <recommendedName>
        <fullName evidence="7">UPF0056 membrane protein</fullName>
    </recommendedName>
</protein>
<keyword evidence="5 7" id="KW-1133">Transmembrane helix</keyword>
<evidence type="ECO:0000256" key="4">
    <source>
        <dbReference type="ARBA" id="ARBA00022692"/>
    </source>
</evidence>
<feature type="transmembrane region" description="Helical" evidence="7">
    <location>
        <begin position="148"/>
        <end position="171"/>
    </location>
</feature>
<proteinExistence type="inferred from homology"/>
<organism evidence="8 9">
    <name type="scientific">Flammeovirga pacifica</name>
    <dbReference type="NCBI Taxonomy" id="915059"/>
    <lineage>
        <taxon>Bacteria</taxon>
        <taxon>Pseudomonadati</taxon>
        <taxon>Bacteroidota</taxon>
        <taxon>Cytophagia</taxon>
        <taxon>Cytophagales</taxon>
        <taxon>Flammeovirgaceae</taxon>
        <taxon>Flammeovirga</taxon>
    </lineage>
</organism>
<dbReference type="NCBIfam" id="TIGR00427">
    <property type="entry name" value="NAAT family transporter"/>
    <property type="match status" value="1"/>
</dbReference>
<keyword evidence="4 7" id="KW-0812">Transmembrane</keyword>
<sequence>MKEAITYGLLAFTSFFTLINPVGIMPVFMTITNQLEKKERKRTALRATLIAYCFLIFFAISGQSLFKFFGISIDSLRVVGGIIFFLVGFDMLQARLGSVKVTKDEIHEYAKDVAITPLAIPIICGPGSIANAIILMDNAGDSPFKMGALFVAITLVLAITCLSLLGASPIMKVLGDTGNKLMLRLMGLIVMVMAVEFLFAGLGPLIQRFIMNQ</sequence>
<dbReference type="InterPro" id="IPR002771">
    <property type="entry name" value="Multi_antbiot-R_MarC"/>
</dbReference>
<feature type="transmembrane region" description="Helical" evidence="7">
    <location>
        <begin position="68"/>
        <end position="92"/>
    </location>
</feature>
<comment type="caution">
    <text evidence="8">The sequence shown here is derived from an EMBL/GenBank/DDBJ whole genome shotgun (WGS) entry which is preliminary data.</text>
</comment>
<dbReference type="PANTHER" id="PTHR33508:SF1">
    <property type="entry name" value="UPF0056 MEMBRANE PROTEIN YHCE"/>
    <property type="match status" value="1"/>
</dbReference>
<keyword evidence="6 7" id="KW-0472">Membrane</keyword>